<reference evidence="1 2" key="1">
    <citation type="submission" date="2021-05" db="EMBL/GenBank/DDBJ databases">
        <title>Isolation, identification, and the growth promoting effects of Pantoea dispersa strain YSD J2 from the aboveground leaves of Cyperus esculentus L.Var. Sativus.</title>
        <authorList>
            <person name="Wang S."/>
            <person name="Tang X.M."/>
            <person name="Huang Y.N."/>
        </authorList>
    </citation>
    <scope>NUCLEOTIDE SEQUENCE [LARGE SCALE GENOMIC DNA]</scope>
    <source>
        <strain evidence="2">YSD YN2</strain>
    </source>
</reference>
<accession>A0ABY6J9K2</accession>
<proteinExistence type="predicted"/>
<evidence type="ECO:0000313" key="1">
    <source>
        <dbReference type="EMBL" id="UYU30517.1"/>
    </source>
</evidence>
<dbReference type="EMBL" id="CP074352">
    <property type="protein sequence ID" value="UYU30517.1"/>
    <property type="molecule type" value="Genomic_DNA"/>
</dbReference>
<gene>
    <name evidence="1" type="ORF">KFZ77_11520</name>
</gene>
<keyword evidence="2" id="KW-1185">Reference proteome</keyword>
<organism evidence="1 2">
    <name type="scientific">Siccibacter colletis</name>
    <dbReference type="NCBI Taxonomy" id="1505757"/>
    <lineage>
        <taxon>Bacteria</taxon>
        <taxon>Pseudomonadati</taxon>
        <taxon>Pseudomonadota</taxon>
        <taxon>Gammaproteobacteria</taxon>
        <taxon>Enterobacterales</taxon>
        <taxon>Enterobacteriaceae</taxon>
        <taxon>Siccibacter</taxon>
    </lineage>
</organism>
<name>A0ABY6J9K2_9ENTR</name>
<dbReference type="Proteomes" id="UP001156318">
    <property type="component" value="Chromosome"/>
</dbReference>
<evidence type="ECO:0000313" key="2">
    <source>
        <dbReference type="Proteomes" id="UP001156318"/>
    </source>
</evidence>
<sequence>MSNQRDEKGYVIIGEAALSLALKDLDITVPSIIRELTRMAEGSISDERIHSISEARNWLVQATERDVESVPYIKTILGLNDEKSRYSKT</sequence>
<dbReference type="RefSeq" id="WP_264384264.1">
    <property type="nucleotide sequence ID" value="NZ_CP074352.1"/>
</dbReference>
<protein>
    <submittedName>
        <fullName evidence="1">Uncharacterized protein</fullName>
    </submittedName>
</protein>